<dbReference type="EMBL" id="CACQ02007021">
    <property type="protein sequence ID" value="CCF44609.1"/>
    <property type="molecule type" value="Genomic_DNA"/>
</dbReference>
<dbReference type="Proteomes" id="UP000007174">
    <property type="component" value="Unassembled WGS sequence"/>
</dbReference>
<evidence type="ECO:0000313" key="1">
    <source>
        <dbReference type="EMBL" id="CCF44609.1"/>
    </source>
</evidence>
<protein>
    <submittedName>
        <fullName evidence="1">Uncharacterized protein</fullName>
    </submittedName>
</protein>
<dbReference type="AlphaFoldDB" id="H1VWJ7"/>
<dbReference type="HOGENOM" id="CLU_3068578_0_0_1"/>
<evidence type="ECO:0000313" key="2">
    <source>
        <dbReference type="Proteomes" id="UP000007174"/>
    </source>
</evidence>
<accession>H1VWJ7</accession>
<proteinExistence type="predicted"/>
<gene>
    <name evidence="1" type="ORF">CH063_13951</name>
</gene>
<name>H1VWJ7_COLHI</name>
<sequence>MALGVAIIAFILFCAWRLYAAVQLKKKLPRGREASSRTQGYVFYMLTNPTSSD</sequence>
<organism evidence="1 2">
    <name type="scientific">Colletotrichum higginsianum (strain IMI 349063)</name>
    <name type="common">Crucifer anthracnose fungus</name>
    <dbReference type="NCBI Taxonomy" id="759273"/>
    <lineage>
        <taxon>Eukaryota</taxon>
        <taxon>Fungi</taxon>
        <taxon>Dikarya</taxon>
        <taxon>Ascomycota</taxon>
        <taxon>Pezizomycotina</taxon>
        <taxon>Sordariomycetes</taxon>
        <taxon>Hypocreomycetidae</taxon>
        <taxon>Glomerellales</taxon>
        <taxon>Glomerellaceae</taxon>
        <taxon>Colletotrichum</taxon>
        <taxon>Colletotrichum destructivum species complex</taxon>
    </lineage>
</organism>
<reference evidence="2" key="1">
    <citation type="journal article" date="2012" name="Nat. Genet.">
        <title>Lifestyle transitions in plant pathogenic Colletotrichum fungi deciphered by genome and transcriptome analyses.</title>
        <authorList>
            <person name="O'Connell R.J."/>
            <person name="Thon M.R."/>
            <person name="Hacquard S."/>
            <person name="Amyotte S.G."/>
            <person name="Kleemann J."/>
            <person name="Torres M.F."/>
            <person name="Damm U."/>
            <person name="Buiate E.A."/>
            <person name="Epstein L."/>
            <person name="Alkan N."/>
            <person name="Altmueller J."/>
            <person name="Alvarado-Balderrama L."/>
            <person name="Bauser C.A."/>
            <person name="Becker C."/>
            <person name="Birren B.W."/>
            <person name="Chen Z."/>
            <person name="Choi J."/>
            <person name="Crouch J.A."/>
            <person name="Duvick J.P."/>
            <person name="Farman M.A."/>
            <person name="Gan P."/>
            <person name="Heiman D."/>
            <person name="Henrissat B."/>
            <person name="Howard R.J."/>
            <person name="Kabbage M."/>
            <person name="Koch C."/>
            <person name="Kracher B."/>
            <person name="Kubo Y."/>
            <person name="Law A.D."/>
            <person name="Lebrun M.-H."/>
            <person name="Lee Y.-H."/>
            <person name="Miyara I."/>
            <person name="Moore N."/>
            <person name="Neumann U."/>
            <person name="Nordstroem K."/>
            <person name="Panaccione D.G."/>
            <person name="Panstruga R."/>
            <person name="Place M."/>
            <person name="Proctor R.H."/>
            <person name="Prusky D."/>
            <person name="Rech G."/>
            <person name="Reinhardt R."/>
            <person name="Rollins J.A."/>
            <person name="Rounsley S."/>
            <person name="Schardl C.L."/>
            <person name="Schwartz D.C."/>
            <person name="Shenoy N."/>
            <person name="Shirasu K."/>
            <person name="Sikhakolli U.R."/>
            <person name="Stueber K."/>
            <person name="Sukno S.A."/>
            <person name="Sweigard J.A."/>
            <person name="Takano Y."/>
            <person name="Takahara H."/>
            <person name="Trail F."/>
            <person name="van der Does H.C."/>
            <person name="Voll L.M."/>
            <person name="Will I."/>
            <person name="Young S."/>
            <person name="Zeng Q."/>
            <person name="Zhang J."/>
            <person name="Zhou S."/>
            <person name="Dickman M.B."/>
            <person name="Schulze-Lefert P."/>
            <person name="Ver Loren van Themaat E."/>
            <person name="Ma L.-J."/>
            <person name="Vaillancourt L.J."/>
        </authorList>
    </citation>
    <scope>NUCLEOTIDE SEQUENCE [LARGE SCALE GENOMIC DNA]</scope>
    <source>
        <strain evidence="2">IMI 349063</strain>
    </source>
</reference>